<dbReference type="HOGENOM" id="CLU_017855_0_1_9"/>
<dbReference type="Gene3D" id="4.10.80.30">
    <property type="entry name" value="DNA polymerase, domain 6"/>
    <property type="match status" value="1"/>
</dbReference>
<feature type="domain" description="Peptidase C51" evidence="4">
    <location>
        <begin position="617"/>
        <end position="747"/>
    </location>
</feature>
<feature type="region of interest" description="Disordered" evidence="3">
    <location>
        <begin position="42"/>
        <end position="258"/>
    </location>
</feature>
<feature type="compositionally biased region" description="Pro residues" evidence="3">
    <location>
        <begin position="56"/>
        <end position="84"/>
    </location>
</feature>
<dbReference type="eggNOG" id="COG3942">
    <property type="taxonomic scope" value="Bacteria"/>
</dbReference>
<gene>
    <name evidence="6" type="ORF">I592_02973</name>
    <name evidence="5" type="ORF">UKC_00997</name>
</gene>
<feature type="compositionally biased region" description="Low complexity" evidence="3">
    <location>
        <begin position="85"/>
        <end position="103"/>
    </location>
</feature>
<dbReference type="GO" id="GO:0004040">
    <property type="term" value="F:amidase activity"/>
    <property type="evidence" value="ECO:0007669"/>
    <property type="project" value="InterPro"/>
</dbReference>
<reference evidence="6 8" key="2">
    <citation type="submission" date="2013-03" db="EMBL/GenBank/DDBJ databases">
        <title>The Genome Sequence of Enterococcus gilvus ATCC BAA-350 (PacBio/Illumina hybrid assembly).</title>
        <authorList>
            <consortium name="The Broad Institute Genomics Platform"/>
            <consortium name="The Broad Institute Genome Sequencing Center for Infectious Disease"/>
            <person name="Earl A."/>
            <person name="Russ C."/>
            <person name="Gilmore M."/>
            <person name="Surin D."/>
            <person name="Walker B."/>
            <person name="Young S."/>
            <person name="Zeng Q."/>
            <person name="Gargeya S."/>
            <person name="Fitzgerald M."/>
            <person name="Haas B."/>
            <person name="Abouelleil A."/>
            <person name="Allen A.W."/>
            <person name="Alvarado L."/>
            <person name="Arachchi H.M."/>
            <person name="Berlin A.M."/>
            <person name="Chapman S.B."/>
            <person name="Gainer-Dewar J."/>
            <person name="Goldberg J."/>
            <person name="Griggs A."/>
            <person name="Gujja S."/>
            <person name="Hansen M."/>
            <person name="Howarth C."/>
            <person name="Imamovic A."/>
            <person name="Ireland A."/>
            <person name="Larimer J."/>
            <person name="McCowan C."/>
            <person name="Murphy C."/>
            <person name="Pearson M."/>
            <person name="Poon T.W."/>
            <person name="Priest M."/>
            <person name="Roberts A."/>
            <person name="Saif S."/>
            <person name="Shea T."/>
            <person name="Sisk P."/>
            <person name="Sykes S."/>
            <person name="Wortman J."/>
            <person name="Nusbaum C."/>
            <person name="Birren B."/>
        </authorList>
    </citation>
    <scope>NUCLEOTIDE SEQUENCE [LARGE SCALE GENOMIC DNA]</scope>
    <source>
        <strain evidence="6 8">ATCC BAA-350</strain>
    </source>
</reference>
<dbReference type="Pfam" id="PF05257">
    <property type="entry name" value="CHAP"/>
    <property type="match status" value="1"/>
</dbReference>
<proteinExistence type="inferred from homology"/>
<dbReference type="Proteomes" id="UP000014160">
    <property type="component" value="Unassembled WGS sequence"/>
</dbReference>
<evidence type="ECO:0000313" key="8">
    <source>
        <dbReference type="Proteomes" id="UP000014160"/>
    </source>
</evidence>
<evidence type="ECO:0000313" key="6">
    <source>
        <dbReference type="EMBL" id="EOW83614.1"/>
    </source>
</evidence>
<evidence type="ECO:0000256" key="2">
    <source>
        <dbReference type="ARBA" id="ARBA00022801"/>
    </source>
</evidence>
<evidence type="ECO:0000313" key="5">
    <source>
        <dbReference type="EMBL" id="EOI56812.1"/>
    </source>
</evidence>
<accession>R2Y3C1</accession>
<feature type="region of interest" description="Disordered" evidence="3">
    <location>
        <begin position="368"/>
        <end position="397"/>
    </location>
</feature>
<dbReference type="PANTHER" id="PTHR33308:SF9">
    <property type="entry name" value="PEPTIDOGLYCAN HYDROLASE FLGJ"/>
    <property type="match status" value="1"/>
</dbReference>
<dbReference type="Gene3D" id="1.10.530.10">
    <property type="match status" value="1"/>
</dbReference>
<name>R2Y3C1_9ENTE</name>
<feature type="compositionally biased region" description="Basic and acidic residues" evidence="3">
    <location>
        <begin position="380"/>
        <end position="396"/>
    </location>
</feature>
<evidence type="ECO:0000256" key="1">
    <source>
        <dbReference type="ARBA" id="ARBA00010266"/>
    </source>
</evidence>
<dbReference type="EMBL" id="ASWH01000001">
    <property type="protein sequence ID" value="EOW83614.1"/>
    <property type="molecule type" value="Genomic_DNA"/>
</dbReference>
<comment type="caution">
    <text evidence="5">The sequence shown here is derived from an EMBL/GenBank/DDBJ whole genome shotgun (WGS) entry which is preliminary data.</text>
</comment>
<evidence type="ECO:0000259" key="4">
    <source>
        <dbReference type="PROSITE" id="PS50911"/>
    </source>
</evidence>
<keyword evidence="8" id="KW-1185">Reference proteome</keyword>
<dbReference type="InterPro" id="IPR051056">
    <property type="entry name" value="Glycosyl_Hydrolase_73"/>
</dbReference>
<dbReference type="SUPFAM" id="SSF54001">
    <property type="entry name" value="Cysteine proteinases"/>
    <property type="match status" value="1"/>
</dbReference>
<dbReference type="eggNOG" id="COG1705">
    <property type="taxonomic scope" value="Bacteria"/>
</dbReference>
<dbReference type="Pfam" id="PF01832">
    <property type="entry name" value="Glucosaminidase"/>
    <property type="match status" value="1"/>
</dbReference>
<organism evidence="5 7">
    <name type="scientific">Enterococcus gilvus ATCC BAA-350</name>
    <dbReference type="NCBI Taxonomy" id="1158614"/>
    <lineage>
        <taxon>Bacteria</taxon>
        <taxon>Bacillati</taxon>
        <taxon>Bacillota</taxon>
        <taxon>Bacilli</taxon>
        <taxon>Lactobacillales</taxon>
        <taxon>Enterococcaceae</taxon>
        <taxon>Enterococcus</taxon>
    </lineage>
</organism>
<keyword evidence="2" id="KW-0378">Hydrolase</keyword>
<dbReference type="PATRIC" id="fig|1158614.3.peg.1028"/>
<dbReference type="InterPro" id="IPR002901">
    <property type="entry name" value="MGlyc_endo_b_GlcNAc-like_dom"/>
</dbReference>
<dbReference type="InterPro" id="IPR007921">
    <property type="entry name" value="CHAP_dom"/>
</dbReference>
<sequence>MKKIVMVICGAAVVCWGVASLRSGALKADELLQESAIVETTVPESSVAAPVEAPAPAVPAPEPPSEAPAPEPAPAPENPAPEPPAAESAAVPEVPVEQPAEETVPPKEPAEEATPESSTVEQPSSESTSKESSSVGSSASESSTSTTTSQPQTSTTSSTTPSTEQPSTSSAGTGTPSTSSSTSGGWSSGTGTPPSSTTPSASQEDPQPSPPTPSDVPPQQVQAPPAPSEPNVQTSPAITQETPDAFSETSTLQLPSDLKTSEVAQSDLKGYELPLLSSIENKAQAALIYDGIKKLGKEQTAEFTAEQLAATLYQDLFAIETAGTPVKMKDEISAGSLLYQKKKDQLKVVGVSIGKEYYLTVEDVDVEASAEPTETAKSNAENKEKEKKTDKKEKQRQVVLQPMSMEDELFVQPLPDVTLTEYGQTILKEYPASHNFTENEGAKTFISKVAEDARKLGQEYDVFASVMIAQALLESSSGTSGLSLPPNHNLFGIKGTYQGQAVSMATQEDRGNGALYSINSAFRKYPNYAASLGDYVQLLRGGISGNDGYYQKTWRSTAKNYLRSTQALTGTYATDTSYNRKLNSIIAVYHLTQYDRPKVDQSSGVFIKGKAEIPAEYRSLMRYPDYNGVNYNTSGSYPVGQCTWYAFNRVKQLGKSVDDFMGNGGEWGAKGKALGYEVSREPKAGWLISFTPGTAGSDPRYGHVAFVEAVKPEGILISEGNVYGGTVISYRVIDANLAKSDLVTYIKAK</sequence>
<feature type="compositionally biased region" description="Low complexity" evidence="3">
    <location>
        <begin position="122"/>
        <end position="206"/>
    </location>
</feature>
<dbReference type="Gene3D" id="3.90.1720.10">
    <property type="entry name" value="endopeptidase domain like (from Nostoc punctiforme)"/>
    <property type="match status" value="1"/>
</dbReference>
<dbReference type="PROSITE" id="PS50911">
    <property type="entry name" value="CHAP"/>
    <property type="match status" value="1"/>
</dbReference>
<feature type="compositionally biased region" description="Low complexity" evidence="3">
    <location>
        <begin position="42"/>
        <end position="55"/>
    </location>
</feature>
<feature type="compositionally biased region" description="Polar residues" evidence="3">
    <location>
        <begin position="230"/>
        <end position="254"/>
    </location>
</feature>
<dbReference type="InterPro" id="IPR038765">
    <property type="entry name" value="Papain-like_cys_pep_sf"/>
</dbReference>
<dbReference type="OrthoDB" id="977752at2"/>
<dbReference type="Proteomes" id="UP000013750">
    <property type="component" value="Unassembled WGS sequence"/>
</dbReference>
<evidence type="ECO:0000313" key="7">
    <source>
        <dbReference type="Proteomes" id="UP000013750"/>
    </source>
</evidence>
<dbReference type="SMART" id="SM00047">
    <property type="entry name" value="LYZ2"/>
    <property type="match status" value="1"/>
</dbReference>
<evidence type="ECO:0000256" key="3">
    <source>
        <dbReference type="SAM" id="MobiDB-lite"/>
    </source>
</evidence>
<protein>
    <recommendedName>
        <fullName evidence="4">Peptidase C51 domain-containing protein</fullName>
    </recommendedName>
</protein>
<dbReference type="PANTHER" id="PTHR33308">
    <property type="entry name" value="PEPTIDOGLYCAN HYDROLASE FLGJ"/>
    <property type="match status" value="1"/>
</dbReference>
<comment type="similarity">
    <text evidence="1">Belongs to the glycosyl hydrolase 73 family.</text>
</comment>
<dbReference type="AlphaFoldDB" id="R2Y3C1"/>
<dbReference type="RefSeq" id="WP_010779445.1">
    <property type="nucleotide sequence ID" value="NZ_ASWH01000001.1"/>
</dbReference>
<reference evidence="5 7" key="1">
    <citation type="submission" date="2013-02" db="EMBL/GenBank/DDBJ databases">
        <title>The Genome Sequence of Enterococcus gilvus ATCC BAA-350.</title>
        <authorList>
            <consortium name="The Broad Institute Genome Sequencing Platform"/>
            <consortium name="The Broad Institute Genome Sequencing Center for Infectious Disease"/>
            <person name="Earl A.M."/>
            <person name="Gilmore M.S."/>
            <person name="Lebreton F."/>
            <person name="Walker B."/>
            <person name="Young S.K."/>
            <person name="Zeng Q."/>
            <person name="Gargeya S."/>
            <person name="Fitzgerald M."/>
            <person name="Haas B."/>
            <person name="Abouelleil A."/>
            <person name="Alvarado L."/>
            <person name="Arachchi H.M."/>
            <person name="Berlin A.M."/>
            <person name="Chapman S.B."/>
            <person name="Dewar J."/>
            <person name="Goldberg J."/>
            <person name="Griggs A."/>
            <person name="Gujja S."/>
            <person name="Hansen M."/>
            <person name="Howarth C."/>
            <person name="Imamovic A."/>
            <person name="Larimer J."/>
            <person name="McCowan C."/>
            <person name="Murphy C."/>
            <person name="Neiman D."/>
            <person name="Pearson M."/>
            <person name="Priest M."/>
            <person name="Roberts A."/>
            <person name="Saif S."/>
            <person name="Shea T."/>
            <person name="Sisk P."/>
            <person name="Sykes S."/>
            <person name="Wortman J."/>
            <person name="Nusbaum C."/>
            <person name="Birren B."/>
        </authorList>
    </citation>
    <scope>NUCLEOTIDE SEQUENCE [LARGE SCALE GENOMIC DNA]</scope>
    <source>
        <strain evidence="5 7">ATCC BAA-350</strain>
    </source>
</reference>
<dbReference type="EMBL" id="AJDQ01000006">
    <property type="protein sequence ID" value="EOI56812.1"/>
    <property type="molecule type" value="Genomic_DNA"/>
</dbReference>
<feature type="compositionally biased region" description="Pro residues" evidence="3">
    <location>
        <begin position="207"/>
        <end position="216"/>
    </location>
</feature>